<dbReference type="EMBL" id="CAJOBA010101310">
    <property type="protein sequence ID" value="CAF4521212.1"/>
    <property type="molecule type" value="Genomic_DNA"/>
</dbReference>
<evidence type="ECO:0000313" key="1">
    <source>
        <dbReference type="EMBL" id="CAF1661918.1"/>
    </source>
</evidence>
<gene>
    <name evidence="1" type="ORF">OVA965_LOCUS45325</name>
    <name evidence="2" type="ORF">TMI583_LOCUS48725</name>
</gene>
<dbReference type="Proteomes" id="UP000677228">
    <property type="component" value="Unassembled WGS sequence"/>
</dbReference>
<name>A0A8S2XZ84_9BILA</name>
<evidence type="ECO:0000313" key="3">
    <source>
        <dbReference type="Proteomes" id="UP000682733"/>
    </source>
</evidence>
<dbReference type="EMBL" id="CAJNOK010070502">
    <property type="protein sequence ID" value="CAF1661918.1"/>
    <property type="molecule type" value="Genomic_DNA"/>
</dbReference>
<dbReference type="Proteomes" id="UP000682733">
    <property type="component" value="Unassembled WGS sequence"/>
</dbReference>
<proteinExistence type="predicted"/>
<comment type="caution">
    <text evidence="2">The sequence shown here is derived from an EMBL/GenBank/DDBJ whole genome shotgun (WGS) entry which is preliminary data.</text>
</comment>
<protein>
    <submittedName>
        <fullName evidence="2">Uncharacterized protein</fullName>
    </submittedName>
</protein>
<accession>A0A8S2XZ84</accession>
<dbReference type="AlphaFoldDB" id="A0A8S2XZ84"/>
<feature type="non-terminal residue" evidence="2">
    <location>
        <position position="138"/>
    </location>
</feature>
<organism evidence="2 3">
    <name type="scientific">Didymodactylos carnosus</name>
    <dbReference type="NCBI Taxonomy" id="1234261"/>
    <lineage>
        <taxon>Eukaryota</taxon>
        <taxon>Metazoa</taxon>
        <taxon>Spiralia</taxon>
        <taxon>Gnathifera</taxon>
        <taxon>Rotifera</taxon>
        <taxon>Eurotatoria</taxon>
        <taxon>Bdelloidea</taxon>
        <taxon>Philodinida</taxon>
        <taxon>Philodinidae</taxon>
        <taxon>Didymodactylos</taxon>
    </lineage>
</organism>
<evidence type="ECO:0000313" key="2">
    <source>
        <dbReference type="EMBL" id="CAF4521212.1"/>
    </source>
</evidence>
<reference evidence="2" key="1">
    <citation type="submission" date="2021-02" db="EMBL/GenBank/DDBJ databases">
        <authorList>
            <person name="Nowell W R."/>
        </authorList>
    </citation>
    <scope>NUCLEOTIDE SEQUENCE</scope>
</reference>
<sequence>MQSNDIVEPSDMTNISDNSTALFHLFETNIENDSKIQQLIPNAKRLILGIPTIEINTIIVVFESSTYEDVLLKDNYLSQLGTTFFHNLENVKVKQAIHEIHPCHQKDPLLLNIRHTIVDDCDIFTAFYRNQIYSSCNT</sequence>